<keyword evidence="1" id="KW-0238">DNA-binding</keyword>
<accession>A0A7W9E057</accession>
<protein>
    <submittedName>
        <fullName evidence="1">DNA-binding NtrC family response regulator</fullName>
    </submittedName>
</protein>
<dbReference type="Proteomes" id="UP000537204">
    <property type="component" value="Unassembled WGS sequence"/>
</dbReference>
<name>A0A7W9E057_9SPHI</name>
<gene>
    <name evidence="1" type="ORF">HDE68_003973</name>
</gene>
<dbReference type="GO" id="GO:0003677">
    <property type="term" value="F:DNA binding"/>
    <property type="evidence" value="ECO:0007669"/>
    <property type="project" value="UniProtKB-KW"/>
</dbReference>
<dbReference type="AlphaFoldDB" id="A0A7W9E057"/>
<dbReference type="EMBL" id="JACHCE010000007">
    <property type="protein sequence ID" value="MBB5638047.1"/>
    <property type="molecule type" value="Genomic_DNA"/>
</dbReference>
<evidence type="ECO:0000313" key="1">
    <source>
        <dbReference type="EMBL" id="MBB5638047.1"/>
    </source>
</evidence>
<proteinExistence type="predicted"/>
<dbReference type="RefSeq" id="WP_183883897.1">
    <property type="nucleotide sequence ID" value="NZ_JACHCE010000007.1"/>
</dbReference>
<evidence type="ECO:0000313" key="2">
    <source>
        <dbReference type="Proteomes" id="UP000537204"/>
    </source>
</evidence>
<organism evidence="1 2">
    <name type="scientific">Pedobacter cryoconitis</name>
    <dbReference type="NCBI Taxonomy" id="188932"/>
    <lineage>
        <taxon>Bacteria</taxon>
        <taxon>Pseudomonadati</taxon>
        <taxon>Bacteroidota</taxon>
        <taxon>Sphingobacteriia</taxon>
        <taxon>Sphingobacteriales</taxon>
        <taxon>Sphingobacteriaceae</taxon>
        <taxon>Pedobacter</taxon>
    </lineage>
</organism>
<reference evidence="1 2" key="1">
    <citation type="submission" date="2020-08" db="EMBL/GenBank/DDBJ databases">
        <title>Genomic Encyclopedia of Type Strains, Phase IV (KMG-V): Genome sequencing to study the core and pangenomes of soil and plant-associated prokaryotes.</title>
        <authorList>
            <person name="Whitman W."/>
        </authorList>
    </citation>
    <scope>NUCLEOTIDE SEQUENCE [LARGE SCALE GENOMIC DNA]</scope>
    <source>
        <strain evidence="1 2">S3M1</strain>
    </source>
</reference>
<comment type="caution">
    <text evidence="1">The sequence shown here is derived from an EMBL/GenBank/DDBJ whole genome shotgun (WGS) entry which is preliminary data.</text>
</comment>
<sequence>MMDNLTEILVVGTQEDILQTVLRLLNSQPSWHAEGVSGCEEAISKCKSQSYQVLLLGGGLTDMEEERLKTEIKIIQPGIHIIPHYGGGSGLLYAEIYLALGTDNKKSGL</sequence>